<evidence type="ECO:0000256" key="7">
    <source>
        <dbReference type="ARBA" id="ARBA00023136"/>
    </source>
</evidence>
<dbReference type="NCBIfam" id="TIGR01133">
    <property type="entry name" value="murG"/>
    <property type="match status" value="1"/>
</dbReference>
<dbReference type="Pfam" id="PF03033">
    <property type="entry name" value="Glyco_transf_28"/>
    <property type="match status" value="1"/>
</dbReference>
<dbReference type="GeneID" id="17320118"/>
<dbReference type="GO" id="GO:0008360">
    <property type="term" value="P:regulation of cell shape"/>
    <property type="evidence" value="ECO:0007669"/>
    <property type="project" value="UniProtKB-KW"/>
</dbReference>
<reference evidence="13" key="1">
    <citation type="journal article" date="2013" name="Proc. Natl. Acad. Sci. U.S.A.">
        <title>Genome structure and metabolic features in the red seaweed Chondrus crispus shed light on evolution of the Archaeplastida.</title>
        <authorList>
            <person name="Collen J."/>
            <person name="Porcel B."/>
            <person name="Carre W."/>
            <person name="Ball S.G."/>
            <person name="Chaparro C."/>
            <person name="Tonon T."/>
            <person name="Barbeyron T."/>
            <person name="Michel G."/>
            <person name="Noel B."/>
            <person name="Valentin K."/>
            <person name="Elias M."/>
            <person name="Artiguenave F."/>
            <person name="Arun A."/>
            <person name="Aury J.M."/>
            <person name="Barbosa-Neto J.F."/>
            <person name="Bothwell J.H."/>
            <person name="Bouget F.Y."/>
            <person name="Brillet L."/>
            <person name="Cabello-Hurtado F."/>
            <person name="Capella-Gutierrez S."/>
            <person name="Charrier B."/>
            <person name="Cladiere L."/>
            <person name="Cock J.M."/>
            <person name="Coelho S.M."/>
            <person name="Colleoni C."/>
            <person name="Czjzek M."/>
            <person name="Da Silva C."/>
            <person name="Delage L."/>
            <person name="Denoeud F."/>
            <person name="Deschamps P."/>
            <person name="Dittami S.M."/>
            <person name="Gabaldon T."/>
            <person name="Gachon C.M."/>
            <person name="Groisillier A."/>
            <person name="Herve C."/>
            <person name="Jabbari K."/>
            <person name="Katinka M."/>
            <person name="Kloareg B."/>
            <person name="Kowalczyk N."/>
            <person name="Labadie K."/>
            <person name="Leblanc C."/>
            <person name="Lopez P.J."/>
            <person name="McLachlan D.H."/>
            <person name="Meslet-Cladiere L."/>
            <person name="Moustafa A."/>
            <person name="Nehr Z."/>
            <person name="Nyvall Collen P."/>
            <person name="Panaud O."/>
            <person name="Partensky F."/>
            <person name="Poulain J."/>
            <person name="Rensing S.A."/>
            <person name="Rousvoal S."/>
            <person name="Samson G."/>
            <person name="Symeonidi A."/>
            <person name="Weissenbach J."/>
            <person name="Zambounis A."/>
            <person name="Wincker P."/>
            <person name="Boyen C."/>
        </authorList>
    </citation>
    <scope>NUCLEOTIDE SEQUENCE [LARGE SCALE GENOMIC DNA]</scope>
    <source>
        <strain evidence="13">cv. Stackhouse</strain>
    </source>
</reference>
<dbReference type="Proteomes" id="UP000012073">
    <property type="component" value="Unassembled WGS sequence"/>
</dbReference>
<feature type="domain" description="Glycosyl transferase family 28 C-terminal" evidence="11">
    <location>
        <begin position="184"/>
        <end position="295"/>
    </location>
</feature>
<dbReference type="PANTHER" id="PTHR21015:SF22">
    <property type="entry name" value="GLYCOSYLTRANSFERASE"/>
    <property type="match status" value="1"/>
</dbReference>
<dbReference type="GO" id="GO:0051301">
    <property type="term" value="P:cell division"/>
    <property type="evidence" value="ECO:0007669"/>
    <property type="project" value="UniProtKB-KW"/>
</dbReference>
<dbReference type="KEGG" id="ccp:CHC_T00009362001"/>
<dbReference type="GO" id="GO:0050511">
    <property type="term" value="F:undecaprenyldiphospho-muramoylpentapeptide beta-N-acetylglucosaminyltransferase activity"/>
    <property type="evidence" value="ECO:0007669"/>
    <property type="project" value="InterPro"/>
</dbReference>
<dbReference type="AlphaFoldDB" id="R7Q215"/>
<accession>R7Q215</accession>
<dbReference type="Pfam" id="PF04101">
    <property type="entry name" value="Glyco_tran_28_C"/>
    <property type="match status" value="1"/>
</dbReference>
<keyword evidence="13" id="KW-1185">Reference proteome</keyword>
<keyword evidence="5" id="KW-0133">Cell shape</keyword>
<evidence type="ECO:0000259" key="11">
    <source>
        <dbReference type="Pfam" id="PF04101"/>
    </source>
</evidence>
<keyword evidence="6" id="KW-0573">Peptidoglycan synthesis</keyword>
<dbReference type="EMBL" id="HG001530">
    <property type="protein sequence ID" value="CDF32627.1"/>
    <property type="molecule type" value="Genomic_DNA"/>
</dbReference>
<dbReference type="OrthoDB" id="8123249at2759"/>
<evidence type="ECO:0000256" key="2">
    <source>
        <dbReference type="ARBA" id="ARBA00022618"/>
    </source>
</evidence>
<dbReference type="InterPro" id="IPR006009">
    <property type="entry name" value="GlcNAc_MurG"/>
</dbReference>
<dbReference type="CDD" id="cd03785">
    <property type="entry name" value="GT28_MurG"/>
    <property type="match status" value="1"/>
</dbReference>
<dbReference type="SUPFAM" id="SSF53756">
    <property type="entry name" value="UDP-Glycosyltransferase/glycogen phosphorylase"/>
    <property type="match status" value="1"/>
</dbReference>
<evidence type="ECO:0000256" key="4">
    <source>
        <dbReference type="ARBA" id="ARBA00022679"/>
    </source>
</evidence>
<evidence type="ECO:0000256" key="9">
    <source>
        <dbReference type="ARBA" id="ARBA00023316"/>
    </source>
</evidence>
<evidence type="ECO:0000256" key="8">
    <source>
        <dbReference type="ARBA" id="ARBA00023306"/>
    </source>
</evidence>
<dbReference type="InterPro" id="IPR007235">
    <property type="entry name" value="Glyco_trans_28_C"/>
</dbReference>
<keyword evidence="7" id="KW-0472">Membrane</keyword>
<feature type="non-terminal residue" evidence="12">
    <location>
        <position position="335"/>
    </location>
</feature>
<evidence type="ECO:0000313" key="12">
    <source>
        <dbReference type="EMBL" id="CDF32627.1"/>
    </source>
</evidence>
<dbReference type="RefSeq" id="XP_005712398.1">
    <property type="nucleotide sequence ID" value="XM_005712341.1"/>
</dbReference>
<dbReference type="HAMAP" id="MF_00033">
    <property type="entry name" value="MurG"/>
    <property type="match status" value="1"/>
</dbReference>
<protein>
    <submittedName>
        <fullName evidence="12">Glycosyltransferase, family GT28</fullName>
    </submittedName>
</protein>
<dbReference type="Gene3D" id="3.40.50.2000">
    <property type="entry name" value="Glycogen Phosphorylase B"/>
    <property type="match status" value="2"/>
</dbReference>
<gene>
    <name evidence="12" type="ORF">CHC_T00009362001</name>
</gene>
<dbReference type="STRING" id="2769.R7Q215"/>
<dbReference type="Gramene" id="CDF32627">
    <property type="protein sequence ID" value="CDF32627"/>
    <property type="gene ID" value="CHC_T00009362001"/>
</dbReference>
<keyword evidence="3" id="KW-0328">Glycosyltransferase</keyword>
<evidence type="ECO:0000256" key="1">
    <source>
        <dbReference type="ARBA" id="ARBA00022475"/>
    </source>
</evidence>
<dbReference type="InterPro" id="IPR004276">
    <property type="entry name" value="GlycoTrans_28_N"/>
</dbReference>
<name>R7Q215_CHOCR</name>
<evidence type="ECO:0000313" key="13">
    <source>
        <dbReference type="Proteomes" id="UP000012073"/>
    </source>
</evidence>
<keyword evidence="9" id="KW-0961">Cell wall biogenesis/degradation</keyword>
<sequence length="335" mass="36298">MIAGGGTGGHLYPGVALAEEITTRHPDNEVLFVGTRRGLEARVIPELGFPLELIQVSGLKGTGLGKRMQGFMQLPGALWQSMQLVRRFRPDVAVGVGGYASGPAILAARLCGVPTAVLEQNTVPGVTNRILGRMVDAVYVMFDGSADYFPQGKVQRLGNPIRRQLLENFLRPPEAVEEGAPFRVLVLGGSQGAHALNLRMVEAAATLSQAQPTLHVVHQTGRKDRELVEKGYAHAGLSAEVHEFIDDVSAAYRQADLVVCRAGATTLAEVMVAKKPAILVPYPHAADNHQELNAQVYFVGQWANVGMIRSILSPVGRQWQQQRWRRVCCPAMGEC</sequence>
<organism evidence="12 13">
    <name type="scientific">Chondrus crispus</name>
    <name type="common">Carrageen Irish moss</name>
    <name type="synonym">Polymorpha crispa</name>
    <dbReference type="NCBI Taxonomy" id="2769"/>
    <lineage>
        <taxon>Eukaryota</taxon>
        <taxon>Rhodophyta</taxon>
        <taxon>Florideophyceae</taxon>
        <taxon>Rhodymeniophycidae</taxon>
        <taxon>Gigartinales</taxon>
        <taxon>Gigartinaceae</taxon>
        <taxon>Chondrus</taxon>
    </lineage>
</organism>
<keyword evidence="2" id="KW-0132">Cell division</keyword>
<feature type="domain" description="Glycosyltransferase family 28 N-terminal" evidence="10">
    <location>
        <begin position="1"/>
        <end position="140"/>
    </location>
</feature>
<proteinExistence type="inferred from homology"/>
<keyword evidence="4 12" id="KW-0808">Transferase</keyword>
<dbReference type="GO" id="GO:0071555">
    <property type="term" value="P:cell wall organization"/>
    <property type="evidence" value="ECO:0007669"/>
    <property type="project" value="UniProtKB-KW"/>
</dbReference>
<dbReference type="GO" id="GO:0005975">
    <property type="term" value="P:carbohydrate metabolic process"/>
    <property type="evidence" value="ECO:0007669"/>
    <property type="project" value="InterPro"/>
</dbReference>
<evidence type="ECO:0000256" key="5">
    <source>
        <dbReference type="ARBA" id="ARBA00022960"/>
    </source>
</evidence>
<dbReference type="PANTHER" id="PTHR21015">
    <property type="entry name" value="UDP-N-ACETYLGLUCOSAMINE--N-ACETYLMURAMYL-(PENTAPEPTIDE) PYROPHOSPHORYL-UNDECAPRENOL N-ACETYLGLUCOSAMINE TRANSFERASE 1"/>
    <property type="match status" value="1"/>
</dbReference>
<keyword evidence="1" id="KW-1003">Cell membrane</keyword>
<evidence type="ECO:0000256" key="3">
    <source>
        <dbReference type="ARBA" id="ARBA00022676"/>
    </source>
</evidence>
<evidence type="ECO:0000259" key="10">
    <source>
        <dbReference type="Pfam" id="PF03033"/>
    </source>
</evidence>
<evidence type="ECO:0000256" key="6">
    <source>
        <dbReference type="ARBA" id="ARBA00022984"/>
    </source>
</evidence>
<keyword evidence="8" id="KW-0131">Cell cycle</keyword>